<dbReference type="InterPro" id="IPR036526">
    <property type="entry name" value="C-N_Hydrolase_sf"/>
</dbReference>
<gene>
    <name evidence="8" type="ORF">DGYR_LOCUS9315</name>
</gene>
<dbReference type="OrthoDB" id="10250282at2759"/>
<comment type="caution">
    <text evidence="8">The sequence shown here is derived from an EMBL/GenBank/DDBJ whole genome shotgun (WGS) entry which is preliminary data.</text>
</comment>
<dbReference type="GO" id="GO:0006107">
    <property type="term" value="P:oxaloacetate metabolic process"/>
    <property type="evidence" value="ECO:0007669"/>
    <property type="project" value="TreeGrafter"/>
</dbReference>
<dbReference type="GO" id="GO:0005739">
    <property type="term" value="C:mitochondrion"/>
    <property type="evidence" value="ECO:0007669"/>
    <property type="project" value="TreeGrafter"/>
</dbReference>
<evidence type="ECO:0000256" key="1">
    <source>
        <dbReference type="ARBA" id="ARBA00010613"/>
    </source>
</evidence>
<dbReference type="InterPro" id="IPR045254">
    <property type="entry name" value="Nit1/2_C-N_Hydrolase"/>
</dbReference>
<dbReference type="Gene3D" id="3.60.110.10">
    <property type="entry name" value="Carbon-nitrogen hydrolase"/>
    <property type="match status" value="1"/>
</dbReference>
<dbReference type="GO" id="GO:0006528">
    <property type="term" value="P:asparagine metabolic process"/>
    <property type="evidence" value="ECO:0007669"/>
    <property type="project" value="TreeGrafter"/>
</dbReference>
<comment type="catalytic activity">
    <reaction evidence="6">
        <text>2-oxosuccinamate + H2O = oxaloacetate + NH4(+)</text>
        <dbReference type="Rhea" id="RHEA:59412"/>
        <dbReference type="ChEBI" id="CHEBI:15377"/>
        <dbReference type="ChEBI" id="CHEBI:16452"/>
        <dbReference type="ChEBI" id="CHEBI:28938"/>
        <dbReference type="ChEBI" id="CHEBI:57735"/>
        <dbReference type="EC" id="3.5.1.3"/>
    </reaction>
    <physiologicalReaction direction="left-to-right" evidence="6">
        <dbReference type="Rhea" id="RHEA:59413"/>
    </physiologicalReaction>
</comment>
<dbReference type="GO" id="GO:0006541">
    <property type="term" value="P:glutamine metabolic process"/>
    <property type="evidence" value="ECO:0007669"/>
    <property type="project" value="TreeGrafter"/>
</dbReference>
<keyword evidence="2" id="KW-0378">Hydrolase</keyword>
<keyword evidence="9" id="KW-1185">Reference proteome</keyword>
<sequence>MGSGFRIALIQLAVGANKIENLTRAAKLVKEAASKGAKLISLPECCNSPYGNDYFPQYAEPITGESIQAFSKMAADNKIYLIAGSIPEKDGEKLFNTSTIFNPKGEMINKYRKMHLFDIDIPGKITFQESKTLSPGNDITVVETPFCKFGVGICYDLRFPEIAQIMAKKSCHLLIYPGAFNMTTGPAHWELLARMRALDNQLYVATVSPARDNDASYIAWGHSTLCSPWGEVKAVAGADETIIYGDIDLDYINQIRNQIPISKQRRHDIYEVKEK</sequence>
<evidence type="ECO:0000256" key="2">
    <source>
        <dbReference type="ARBA" id="ARBA00022801"/>
    </source>
</evidence>
<dbReference type="SUPFAM" id="SSF56317">
    <property type="entry name" value="Carbon-nitrogen hydrolase"/>
    <property type="match status" value="1"/>
</dbReference>
<dbReference type="FunFam" id="3.60.110.10:FF:000002">
    <property type="entry name" value="Nitrilase family member 2"/>
    <property type="match status" value="1"/>
</dbReference>
<dbReference type="Proteomes" id="UP000549394">
    <property type="component" value="Unassembled WGS sequence"/>
</dbReference>
<name>A0A7I8W0I3_9ANNE</name>
<dbReference type="EMBL" id="CAJFCJ010000014">
    <property type="protein sequence ID" value="CAD5121352.1"/>
    <property type="molecule type" value="Genomic_DNA"/>
</dbReference>
<evidence type="ECO:0000256" key="5">
    <source>
        <dbReference type="ARBA" id="ARBA00041576"/>
    </source>
</evidence>
<dbReference type="AlphaFoldDB" id="A0A7I8W0I3"/>
<dbReference type="Pfam" id="PF00795">
    <property type="entry name" value="CN_hydrolase"/>
    <property type="match status" value="1"/>
</dbReference>
<protein>
    <recommendedName>
        <fullName evidence="4">omega-amidase</fullName>
        <ecNumber evidence="4">3.5.1.3</ecNumber>
    </recommendedName>
    <alternativeName>
        <fullName evidence="5">Nitrilase homolog 2</fullName>
    </alternativeName>
</protein>
<dbReference type="EC" id="3.5.1.3" evidence="4"/>
<dbReference type="CDD" id="cd07572">
    <property type="entry name" value="nit"/>
    <property type="match status" value="1"/>
</dbReference>
<feature type="domain" description="CN hydrolase" evidence="7">
    <location>
        <begin position="5"/>
        <end position="249"/>
    </location>
</feature>
<comment type="catalytic activity">
    <reaction evidence="3">
        <text>2-oxoglutaramate + H2O = 2-oxoglutarate + NH4(+)</text>
        <dbReference type="Rhea" id="RHEA:32963"/>
        <dbReference type="ChEBI" id="CHEBI:15377"/>
        <dbReference type="ChEBI" id="CHEBI:16769"/>
        <dbReference type="ChEBI" id="CHEBI:16810"/>
        <dbReference type="ChEBI" id="CHEBI:28938"/>
        <dbReference type="EC" id="3.5.1.3"/>
    </reaction>
    <physiologicalReaction direction="left-to-right" evidence="3">
        <dbReference type="Rhea" id="RHEA:32964"/>
    </physiologicalReaction>
</comment>
<dbReference type="InterPro" id="IPR003010">
    <property type="entry name" value="C-N_Hydrolase"/>
</dbReference>
<dbReference type="PANTHER" id="PTHR23088:SF30">
    <property type="entry name" value="OMEGA-AMIDASE NIT2"/>
    <property type="match status" value="1"/>
</dbReference>
<accession>A0A7I8W0I3</accession>
<reference evidence="8 9" key="1">
    <citation type="submission" date="2020-08" db="EMBL/GenBank/DDBJ databases">
        <authorList>
            <person name="Hejnol A."/>
        </authorList>
    </citation>
    <scope>NUCLEOTIDE SEQUENCE [LARGE SCALE GENOMIC DNA]</scope>
</reference>
<evidence type="ECO:0000313" key="9">
    <source>
        <dbReference type="Proteomes" id="UP000549394"/>
    </source>
</evidence>
<dbReference type="GO" id="GO:0050152">
    <property type="term" value="F:omega-amidase activity"/>
    <property type="evidence" value="ECO:0007669"/>
    <property type="project" value="UniProtKB-EC"/>
</dbReference>
<evidence type="ECO:0000256" key="6">
    <source>
        <dbReference type="ARBA" id="ARBA00048745"/>
    </source>
</evidence>
<evidence type="ECO:0000256" key="4">
    <source>
        <dbReference type="ARBA" id="ARBA00039118"/>
    </source>
</evidence>
<evidence type="ECO:0000313" key="8">
    <source>
        <dbReference type="EMBL" id="CAD5121352.1"/>
    </source>
</evidence>
<comment type="similarity">
    <text evidence="1">Belongs to the carbon-nitrogen hydrolase superfamily. NIT1/NIT2 family.</text>
</comment>
<evidence type="ECO:0000256" key="3">
    <source>
        <dbReference type="ARBA" id="ARBA00036637"/>
    </source>
</evidence>
<evidence type="ECO:0000259" key="7">
    <source>
        <dbReference type="PROSITE" id="PS50263"/>
    </source>
</evidence>
<proteinExistence type="inferred from homology"/>
<dbReference type="PROSITE" id="PS50263">
    <property type="entry name" value="CN_HYDROLASE"/>
    <property type="match status" value="1"/>
</dbReference>
<dbReference type="PANTHER" id="PTHR23088">
    <property type="entry name" value="NITRILASE-RELATED"/>
    <property type="match status" value="1"/>
</dbReference>
<organism evidence="8 9">
    <name type="scientific">Dimorphilus gyrociliatus</name>
    <dbReference type="NCBI Taxonomy" id="2664684"/>
    <lineage>
        <taxon>Eukaryota</taxon>
        <taxon>Metazoa</taxon>
        <taxon>Spiralia</taxon>
        <taxon>Lophotrochozoa</taxon>
        <taxon>Annelida</taxon>
        <taxon>Polychaeta</taxon>
        <taxon>Polychaeta incertae sedis</taxon>
        <taxon>Dinophilidae</taxon>
        <taxon>Dimorphilus</taxon>
    </lineage>
</organism>